<keyword evidence="11" id="KW-0807">Transducer</keyword>
<proteinExistence type="predicted"/>
<dbReference type="AlphaFoldDB" id="A0A2C9KX86"/>
<dbReference type="SUPFAM" id="SSF57424">
    <property type="entry name" value="LDL receptor-like module"/>
    <property type="match status" value="3"/>
</dbReference>
<evidence type="ECO:0000313" key="15">
    <source>
        <dbReference type="EnsemblMetazoa" id="BGLB024512-PA"/>
    </source>
</evidence>
<comment type="subcellular location">
    <subcellularLocation>
        <location evidence="1">Cell membrane</location>
        <topology evidence="1">Multi-pass membrane protein</topology>
    </subcellularLocation>
</comment>
<evidence type="ECO:0000256" key="11">
    <source>
        <dbReference type="ARBA" id="ARBA00023224"/>
    </source>
</evidence>
<dbReference type="STRING" id="6526.A0A2C9KX86"/>
<dbReference type="GO" id="GO:0005886">
    <property type="term" value="C:plasma membrane"/>
    <property type="evidence" value="ECO:0007669"/>
    <property type="project" value="UniProtKB-SubCell"/>
</dbReference>
<feature type="transmembrane region" description="Helical" evidence="13">
    <location>
        <begin position="573"/>
        <end position="602"/>
    </location>
</feature>
<accession>A0A2C9KX86</accession>
<dbReference type="PROSITE" id="PS50068">
    <property type="entry name" value="LDLRA_2"/>
    <property type="match status" value="3"/>
</dbReference>
<feature type="disulfide bond" evidence="12">
    <location>
        <begin position="42"/>
        <end position="60"/>
    </location>
</feature>
<dbReference type="GO" id="GO:0007189">
    <property type="term" value="P:adenylate cyclase-activating G protein-coupled receptor signaling pathway"/>
    <property type="evidence" value="ECO:0007669"/>
    <property type="project" value="TreeGrafter"/>
</dbReference>
<dbReference type="PRINTS" id="PR00261">
    <property type="entry name" value="LDLRECEPTOR"/>
</dbReference>
<dbReference type="VEuPathDB" id="VectorBase:BGLB024512"/>
<evidence type="ECO:0000256" key="13">
    <source>
        <dbReference type="SAM" id="Phobius"/>
    </source>
</evidence>
<evidence type="ECO:0000256" key="2">
    <source>
        <dbReference type="ARBA" id="ARBA00022475"/>
    </source>
</evidence>
<name>A0A2C9KX86_BIOGL</name>
<evidence type="ECO:0000256" key="5">
    <source>
        <dbReference type="ARBA" id="ARBA00022737"/>
    </source>
</evidence>
<sequence length="843" mass="95862">MNHSVIQRYTVPNNNFIITNNTIISVSNVKSLSTITFPTFVCEKYFSISYNYVCDGIKDCRNGEDEQVCTYKFDSVHVCIIRNPFLCPDSNLHGSKCITTSQVCDMIEDCPDGSDESNCDDCILTQCSPNVCIPDHWLLNCSTINYFRINETSNSMSLLNSNVSEPIVLEFITLCSKTSQVNKTFIEQSQYNSLWTPTCIYMRDRHGTTIGCSDLSHLSNCTNFICPESFFKCRNSYCIPDTFMLDGVLDCPLGEDEEYEKNNYRGLDFSCYEFLKFIYPIYICDGKPNCPRGDDELNCINPICPSGFICMDGTVTVKNTNILLNMSSFSPNTTFLNISGIDVSRSGNMINILILKRLLVFIASRCHINDKTQINAKNCIVYHLDISYNDIAKFTYSDFILQFSNLRFLNASYNDNLSLIPKFYFLRLEHLVSLDLSFTKITQISLNFNGKLRFINFSATNLGSVVLSKSAVYEVIDLRKTRISDTIKEKFFNNITVKGNVLADYKLCCSYFRGEKLLAHQCETEKQPLSTCEDLIGDFLKRVLLWIVAICAVFGNMITLGYRILFERATLHLTYVLFVTCLGVSDLLMGVYLVIIASVDVVYRDVYIVHEMSWKQSTLCEIAGTLATMSSETSTFFILLITLERFLTIRFPFGEHKISKLGKYIVISFAWCLGFFLSIVPLIYPEMSLYATSETCLAFPLRKSNGIAWAYSVTVFLFLNSILFVVIAIGQFLIFITISQHSSKFKTESQASARRADNITVALKLSVVVLSNFICWFPVCVMGIRTVVSDYEVTRETYGWIIALVLPINSALNPVLYTLPRIYKSWTDFKRRKSSQFSRSKNP</sequence>
<feature type="transmembrane region" description="Helical" evidence="13">
    <location>
        <begin position="759"/>
        <end position="779"/>
    </location>
</feature>
<evidence type="ECO:0000256" key="7">
    <source>
        <dbReference type="ARBA" id="ARBA00023040"/>
    </source>
</evidence>
<dbReference type="GO" id="GO:0009755">
    <property type="term" value="P:hormone-mediated signaling pathway"/>
    <property type="evidence" value="ECO:0007669"/>
    <property type="project" value="TreeGrafter"/>
</dbReference>
<keyword evidence="4 13" id="KW-0812">Transmembrane</keyword>
<evidence type="ECO:0000256" key="8">
    <source>
        <dbReference type="ARBA" id="ARBA00023136"/>
    </source>
</evidence>
<dbReference type="Pfam" id="PF00057">
    <property type="entry name" value="Ldl_recept_a"/>
    <property type="match status" value="2"/>
</dbReference>
<dbReference type="Gene3D" id="4.10.400.10">
    <property type="entry name" value="Low-density Lipoprotein Receptor"/>
    <property type="match status" value="3"/>
</dbReference>
<dbReference type="PROSITE" id="PS50262">
    <property type="entry name" value="G_PROTEIN_RECEP_F1_2"/>
    <property type="match status" value="1"/>
</dbReference>
<feature type="disulfide bond" evidence="12">
    <location>
        <begin position="54"/>
        <end position="69"/>
    </location>
</feature>
<dbReference type="RefSeq" id="XP_013076032.2">
    <property type="nucleotide sequence ID" value="XM_013220578.2"/>
</dbReference>
<dbReference type="Gene3D" id="1.20.1070.10">
    <property type="entry name" value="Rhodopsin 7-helix transmembrane proteins"/>
    <property type="match status" value="1"/>
</dbReference>
<keyword evidence="10" id="KW-0675">Receptor</keyword>
<feature type="disulfide bond" evidence="12">
    <location>
        <begin position="226"/>
        <end position="238"/>
    </location>
</feature>
<dbReference type="OrthoDB" id="6116302at2759"/>
<feature type="disulfide bond" evidence="12">
    <location>
        <begin position="233"/>
        <end position="251"/>
    </location>
</feature>
<dbReference type="CDD" id="cd00112">
    <property type="entry name" value="LDLa"/>
    <property type="match status" value="3"/>
</dbReference>
<dbReference type="InterPro" id="IPR036055">
    <property type="entry name" value="LDL_receptor-like_sf"/>
</dbReference>
<dbReference type="InterPro" id="IPR002172">
    <property type="entry name" value="LDrepeatLR_classA_rpt"/>
</dbReference>
<evidence type="ECO:0000256" key="10">
    <source>
        <dbReference type="ARBA" id="ARBA00023170"/>
    </source>
</evidence>
<dbReference type="InterPro" id="IPR000276">
    <property type="entry name" value="GPCR_Rhodpsn"/>
</dbReference>
<dbReference type="SUPFAM" id="SSF52058">
    <property type="entry name" value="L domain-like"/>
    <property type="match status" value="1"/>
</dbReference>
<keyword evidence="6 13" id="KW-1133">Transmembrane helix</keyword>
<dbReference type="Proteomes" id="UP000076420">
    <property type="component" value="Unassembled WGS sequence"/>
</dbReference>
<feature type="disulfide bond" evidence="12">
    <location>
        <begin position="104"/>
        <end position="119"/>
    </location>
</feature>
<feature type="transmembrane region" description="Helical" evidence="13">
    <location>
        <begin position="543"/>
        <end position="566"/>
    </location>
</feature>
<keyword evidence="5" id="KW-0677">Repeat</keyword>
<evidence type="ECO:0000256" key="4">
    <source>
        <dbReference type="ARBA" id="ARBA00022692"/>
    </source>
</evidence>
<protein>
    <recommendedName>
        <fullName evidence="14">G-protein coupled receptors family 1 profile domain-containing protein</fullName>
    </recommendedName>
</protein>
<organism evidence="15 16">
    <name type="scientific">Biomphalaria glabrata</name>
    <name type="common">Bloodfluke planorb</name>
    <name type="synonym">Freshwater snail</name>
    <dbReference type="NCBI Taxonomy" id="6526"/>
    <lineage>
        <taxon>Eukaryota</taxon>
        <taxon>Metazoa</taxon>
        <taxon>Spiralia</taxon>
        <taxon>Lophotrochozoa</taxon>
        <taxon>Mollusca</taxon>
        <taxon>Gastropoda</taxon>
        <taxon>Heterobranchia</taxon>
        <taxon>Euthyneura</taxon>
        <taxon>Panpulmonata</taxon>
        <taxon>Hygrophila</taxon>
        <taxon>Lymnaeoidea</taxon>
        <taxon>Planorbidae</taxon>
        <taxon>Biomphalaria</taxon>
    </lineage>
</organism>
<evidence type="ECO:0000256" key="3">
    <source>
        <dbReference type="ARBA" id="ARBA00022614"/>
    </source>
</evidence>
<keyword evidence="2" id="KW-1003">Cell membrane</keyword>
<evidence type="ECO:0000256" key="12">
    <source>
        <dbReference type="PROSITE-ProRule" id="PRU00124"/>
    </source>
</evidence>
<dbReference type="Pfam" id="PF00001">
    <property type="entry name" value="7tm_1"/>
    <property type="match status" value="1"/>
</dbReference>
<evidence type="ECO:0000313" key="16">
    <source>
        <dbReference type="Proteomes" id="UP000076420"/>
    </source>
</evidence>
<dbReference type="EnsemblMetazoa" id="BGLB024512-RA">
    <property type="protein sequence ID" value="BGLB024512-PA"/>
    <property type="gene ID" value="BGLB024512"/>
</dbReference>
<dbReference type="SUPFAM" id="SSF81321">
    <property type="entry name" value="Family A G protein-coupled receptor-like"/>
    <property type="match status" value="1"/>
</dbReference>
<feature type="transmembrane region" description="Helical" evidence="13">
    <location>
        <begin position="799"/>
        <end position="823"/>
    </location>
</feature>
<dbReference type="SMART" id="SM00192">
    <property type="entry name" value="LDLa"/>
    <property type="match status" value="4"/>
</dbReference>
<dbReference type="GO" id="GO:0008528">
    <property type="term" value="F:G protein-coupled peptide receptor activity"/>
    <property type="evidence" value="ECO:0007669"/>
    <property type="project" value="TreeGrafter"/>
</dbReference>
<reference evidence="15" key="1">
    <citation type="submission" date="2020-05" db="UniProtKB">
        <authorList>
            <consortium name="EnsemblMetazoa"/>
        </authorList>
    </citation>
    <scope>IDENTIFICATION</scope>
    <source>
        <strain evidence="15">BB02</strain>
    </source>
</reference>
<evidence type="ECO:0000256" key="1">
    <source>
        <dbReference type="ARBA" id="ARBA00004651"/>
    </source>
</evidence>
<keyword evidence="3" id="KW-0433">Leucine-rich repeat</keyword>
<dbReference type="Gene3D" id="3.80.10.10">
    <property type="entry name" value="Ribonuclease Inhibitor"/>
    <property type="match status" value="1"/>
</dbReference>
<dbReference type="PROSITE" id="PS00237">
    <property type="entry name" value="G_PROTEIN_RECEP_F1_1"/>
    <property type="match status" value="1"/>
</dbReference>
<dbReference type="PANTHER" id="PTHR24372">
    <property type="entry name" value="GLYCOPROTEIN HORMONE RECEPTOR"/>
    <property type="match status" value="1"/>
</dbReference>
<evidence type="ECO:0000259" key="14">
    <source>
        <dbReference type="PROSITE" id="PS50262"/>
    </source>
</evidence>
<dbReference type="InterPro" id="IPR017452">
    <property type="entry name" value="GPCR_Rhodpsn_7TM"/>
</dbReference>
<comment type="caution">
    <text evidence="12">Lacks conserved residue(s) required for the propagation of feature annotation.</text>
</comment>
<dbReference type="PANTHER" id="PTHR24372:SF77">
    <property type="entry name" value="G-PROTEIN COUPLED RECEPTORS FAMILY 1 PROFILE DOMAIN-CONTAINING PROTEIN"/>
    <property type="match status" value="1"/>
</dbReference>
<evidence type="ECO:0000256" key="6">
    <source>
        <dbReference type="ARBA" id="ARBA00022989"/>
    </source>
</evidence>
<gene>
    <name evidence="15" type="primary">106062306</name>
</gene>
<keyword evidence="7" id="KW-0297">G-protein coupled receptor</keyword>
<dbReference type="KEGG" id="bgt:106062306"/>
<keyword evidence="9 12" id="KW-1015">Disulfide bond</keyword>
<dbReference type="VEuPathDB" id="VectorBase:BGLAX_051961"/>
<keyword evidence="8 13" id="KW-0472">Membrane</keyword>
<dbReference type="InterPro" id="IPR032675">
    <property type="entry name" value="LRR_dom_sf"/>
</dbReference>
<evidence type="ECO:0000256" key="9">
    <source>
        <dbReference type="ARBA" id="ARBA00023157"/>
    </source>
</evidence>
<feature type="domain" description="G-protein coupled receptors family 1 profile" evidence="14">
    <location>
        <begin position="555"/>
        <end position="817"/>
    </location>
</feature>
<feature type="transmembrane region" description="Helical" evidence="13">
    <location>
        <begin position="664"/>
        <end position="684"/>
    </location>
</feature>
<feature type="transmembrane region" description="Helical" evidence="13">
    <location>
        <begin position="709"/>
        <end position="738"/>
    </location>
</feature>
<feature type="transmembrane region" description="Helical" evidence="13">
    <location>
        <begin position="622"/>
        <end position="643"/>
    </location>
</feature>